<proteinExistence type="predicted"/>
<keyword evidence="2" id="KW-1185">Reference proteome</keyword>
<dbReference type="PANTHER" id="PTHR38785:SF1">
    <property type="entry name" value="HOMOLOG OF VIRK"/>
    <property type="match status" value="1"/>
</dbReference>
<reference evidence="2" key="1">
    <citation type="journal article" date="2019" name="Int. J. Syst. Evol. Microbiol.">
        <title>The Global Catalogue of Microorganisms (GCM) 10K type strain sequencing project: providing services to taxonomists for standard genome sequencing and annotation.</title>
        <authorList>
            <consortium name="The Broad Institute Genomics Platform"/>
            <consortium name="The Broad Institute Genome Sequencing Center for Infectious Disease"/>
            <person name="Wu L."/>
            <person name="Ma J."/>
        </authorList>
    </citation>
    <scope>NUCLEOTIDE SEQUENCE [LARGE SCALE GENOMIC DNA]</scope>
    <source>
        <strain evidence="2">CGMCC 4.5798</strain>
    </source>
</reference>
<dbReference type="Proteomes" id="UP001596086">
    <property type="component" value="Unassembled WGS sequence"/>
</dbReference>
<dbReference type="InterPro" id="IPR007488">
    <property type="entry name" value="DUF535"/>
</dbReference>
<gene>
    <name evidence="1" type="ORF">ACFPO9_14420</name>
</gene>
<sequence>MKLYRNDFAWAERLATAATPSVTLDSAVPLHLKRLPLLRERIKIRVRALLHPLQTPAWLRLLNSHPAFSDYVRNCPRFLYKVYRPYSSHALAPEERLAAIQAHYDFVFRRGLGQTLARASLGPVALAACEGKSGLPYEIQLRTVNMFDREGELVLQLAQDGKVIYTVAFTVAPRAGRPALSIGCVQGGKTDDAREAIRLATRDLHGLRPKQLMVSLVRQLGFEYGCERMHLVSNRNRVIYKAIRHGRVLADYDLLWEELGALKNASGDYELDCAPLAAPDLESIPSKKRSEARKRHEMLSGLAEGVCVGLRARN</sequence>
<dbReference type="Pfam" id="PF04393">
    <property type="entry name" value="DUF535"/>
    <property type="match status" value="1"/>
</dbReference>
<dbReference type="EMBL" id="JBHSMZ010000009">
    <property type="protein sequence ID" value="MFC5549708.1"/>
    <property type="molecule type" value="Genomic_DNA"/>
</dbReference>
<evidence type="ECO:0000313" key="2">
    <source>
        <dbReference type="Proteomes" id="UP001596086"/>
    </source>
</evidence>
<accession>A0ABW0RXY6</accession>
<dbReference type="PANTHER" id="PTHR38785">
    <property type="entry name" value="HOMOLOG OF VIRK"/>
    <property type="match status" value="1"/>
</dbReference>
<name>A0ABW0RXY6_9BURK</name>
<evidence type="ECO:0000313" key="1">
    <source>
        <dbReference type="EMBL" id="MFC5549708.1"/>
    </source>
</evidence>
<protein>
    <submittedName>
        <fullName evidence="1">VirK/YbjX family protein</fullName>
    </submittedName>
</protein>
<dbReference type="RefSeq" id="WP_379771824.1">
    <property type="nucleotide sequence ID" value="NZ_JBHSMZ010000009.1"/>
</dbReference>
<comment type="caution">
    <text evidence="1">The sequence shown here is derived from an EMBL/GenBank/DDBJ whole genome shotgun (WGS) entry which is preliminary data.</text>
</comment>
<organism evidence="1 2">
    <name type="scientific">Massilia aerilata</name>
    <dbReference type="NCBI Taxonomy" id="453817"/>
    <lineage>
        <taxon>Bacteria</taxon>
        <taxon>Pseudomonadati</taxon>
        <taxon>Pseudomonadota</taxon>
        <taxon>Betaproteobacteria</taxon>
        <taxon>Burkholderiales</taxon>
        <taxon>Oxalobacteraceae</taxon>
        <taxon>Telluria group</taxon>
        <taxon>Massilia</taxon>
    </lineage>
</organism>